<dbReference type="InterPro" id="IPR056009">
    <property type="entry name" value="DUF7587"/>
</dbReference>
<sequence length="301" mass="33506">MGASDDSPLGTSVCWAVSPLPVPHKDLPSRLWHVQHRHSQSVVNHNGGFTAASGYQSIRDEHDLKLQAIRHFNWDTHLYDETLGWQSCFISAFGDSRHAKKWGKRRVGQVTIYEIDVAKLPSSTVIFDAVKLCGDLAIAHPWAKNEFIFLHEIPGECVGHGFDLIGGQYYWQPKWPITYSPSPYMPFGFPVLGTGSYTPFGSPMLGTVPMGYPTPQFHHLIGPYMPLGFPTLGTWPLTYPASQYCHGSGGLYSQSAPYRPVESANTKDAIDSLIEGFTDALRINNSTHTLRSNTFNIRREG</sequence>
<evidence type="ECO:0000313" key="3">
    <source>
        <dbReference type="Proteomes" id="UP000433876"/>
    </source>
</evidence>
<accession>A0A8S8ZDB7</accession>
<organism evidence="2 3">
    <name type="scientific">Sordaria macrospora</name>
    <dbReference type="NCBI Taxonomy" id="5147"/>
    <lineage>
        <taxon>Eukaryota</taxon>
        <taxon>Fungi</taxon>
        <taxon>Dikarya</taxon>
        <taxon>Ascomycota</taxon>
        <taxon>Pezizomycotina</taxon>
        <taxon>Sordariomycetes</taxon>
        <taxon>Sordariomycetidae</taxon>
        <taxon>Sordariales</taxon>
        <taxon>Sordariaceae</taxon>
        <taxon>Sordaria</taxon>
    </lineage>
</organism>
<dbReference type="Proteomes" id="UP000433876">
    <property type="component" value="Unassembled WGS sequence"/>
</dbReference>
<feature type="domain" description="DUF7587" evidence="1">
    <location>
        <begin position="27"/>
        <end position="164"/>
    </location>
</feature>
<gene>
    <name evidence="2" type="ORF">SMACR_12751</name>
</gene>
<dbReference type="AlphaFoldDB" id="A0A8S8ZDB7"/>
<dbReference type="PANTHER" id="PTHR40781">
    <property type="match status" value="1"/>
</dbReference>
<dbReference type="PANTHER" id="PTHR40781:SF1">
    <property type="match status" value="1"/>
</dbReference>
<protein>
    <recommendedName>
        <fullName evidence="1">DUF7587 domain-containing protein</fullName>
    </recommendedName>
</protein>
<evidence type="ECO:0000313" key="2">
    <source>
        <dbReference type="EMBL" id="KAA8628053.1"/>
    </source>
</evidence>
<name>A0A8S8ZDB7_SORMA</name>
<dbReference type="EMBL" id="NMPR01000210">
    <property type="protein sequence ID" value="KAA8628053.1"/>
    <property type="molecule type" value="Genomic_DNA"/>
</dbReference>
<dbReference type="VEuPathDB" id="FungiDB:SMAC_12751"/>
<proteinExistence type="predicted"/>
<evidence type="ECO:0000259" key="1">
    <source>
        <dbReference type="Pfam" id="PF24494"/>
    </source>
</evidence>
<dbReference type="SUPFAM" id="SSF56399">
    <property type="entry name" value="ADP-ribosylation"/>
    <property type="match status" value="1"/>
</dbReference>
<reference evidence="2 3" key="1">
    <citation type="submission" date="2017-07" db="EMBL/GenBank/DDBJ databases">
        <title>Genome sequence of the Sordaria macrospora wild type strain R19027.</title>
        <authorList>
            <person name="Nowrousian M."/>
            <person name="Teichert I."/>
            <person name="Kueck U."/>
        </authorList>
    </citation>
    <scope>NUCLEOTIDE SEQUENCE [LARGE SCALE GENOMIC DNA]</scope>
    <source>
        <strain evidence="2 3">R19027</strain>
        <tissue evidence="2">Mycelium</tissue>
    </source>
</reference>
<dbReference type="Pfam" id="PF24494">
    <property type="entry name" value="DUF7587"/>
    <property type="match status" value="1"/>
</dbReference>
<comment type="caution">
    <text evidence="2">The sequence shown here is derived from an EMBL/GenBank/DDBJ whole genome shotgun (WGS) entry which is preliminary data.</text>
</comment>